<dbReference type="GO" id="GO:0030245">
    <property type="term" value="P:cellulose catabolic process"/>
    <property type="evidence" value="ECO:0007669"/>
    <property type="project" value="UniProtKB-KW"/>
</dbReference>
<comment type="caution">
    <text evidence="14">The sequence shown here is derived from an EMBL/GenBank/DDBJ whole genome shotgun (WGS) entry which is preliminary data.</text>
</comment>
<dbReference type="Proteomes" id="UP000295281">
    <property type="component" value="Unassembled WGS sequence"/>
</dbReference>
<feature type="binding site" evidence="10">
    <location>
        <position position="181"/>
    </location>
    <ligand>
        <name>substrate</name>
    </ligand>
</feature>
<accession>A0A4V3D8M0</accession>
<dbReference type="PROSITE" id="PS00653">
    <property type="entry name" value="GLYCOSYL_HYDROL_F1_2"/>
    <property type="match status" value="1"/>
</dbReference>
<dbReference type="GO" id="GO:0005829">
    <property type="term" value="C:cytosol"/>
    <property type="evidence" value="ECO:0007669"/>
    <property type="project" value="TreeGrafter"/>
</dbReference>
<evidence type="ECO:0000256" key="6">
    <source>
        <dbReference type="ARBA" id="ARBA00023277"/>
    </source>
</evidence>
<dbReference type="InterPro" id="IPR001360">
    <property type="entry name" value="Glyco_hydro_1"/>
</dbReference>
<comment type="catalytic activity">
    <reaction evidence="1 12">
        <text>Hydrolysis of terminal, non-reducing beta-D-glucosyl residues with release of beta-D-glucose.</text>
        <dbReference type="EC" id="3.2.1.21"/>
    </reaction>
</comment>
<evidence type="ECO:0000256" key="5">
    <source>
        <dbReference type="ARBA" id="ARBA00023001"/>
    </source>
</evidence>
<dbReference type="RefSeq" id="WP_133741320.1">
    <property type="nucleotide sequence ID" value="NZ_SNYN01000006.1"/>
</dbReference>
<evidence type="ECO:0000256" key="8">
    <source>
        <dbReference type="ARBA" id="ARBA00023326"/>
    </source>
</evidence>
<evidence type="ECO:0000256" key="12">
    <source>
        <dbReference type="RuleBase" id="RU361175"/>
    </source>
</evidence>
<dbReference type="EMBL" id="SNYN01000006">
    <property type="protein sequence ID" value="TDQ52409.1"/>
    <property type="molecule type" value="Genomic_DNA"/>
</dbReference>
<evidence type="ECO:0000256" key="11">
    <source>
        <dbReference type="PROSITE-ProRule" id="PRU10055"/>
    </source>
</evidence>
<feature type="binding site" evidence="10">
    <location>
        <position position="36"/>
    </location>
    <ligand>
        <name>substrate</name>
    </ligand>
</feature>
<evidence type="ECO:0000313" key="15">
    <source>
        <dbReference type="Proteomes" id="UP000295281"/>
    </source>
</evidence>
<feature type="binding site" evidence="10">
    <location>
        <position position="137"/>
    </location>
    <ligand>
        <name>substrate</name>
    </ligand>
</feature>
<evidence type="ECO:0000256" key="10">
    <source>
        <dbReference type="PIRSR" id="PIRSR617736-2"/>
    </source>
</evidence>
<dbReference type="InterPro" id="IPR033132">
    <property type="entry name" value="GH_1_N_CS"/>
</dbReference>
<keyword evidence="6" id="KW-0119">Carbohydrate metabolism</keyword>
<dbReference type="PANTHER" id="PTHR10353:SF36">
    <property type="entry name" value="LP05116P"/>
    <property type="match status" value="1"/>
</dbReference>
<dbReference type="InterPro" id="IPR018120">
    <property type="entry name" value="Glyco_hydro_1_AS"/>
</dbReference>
<protein>
    <recommendedName>
        <fullName evidence="3 12">Beta-glucosidase</fullName>
        <ecNumber evidence="3 12">3.2.1.21</ecNumber>
    </recommendedName>
</protein>
<evidence type="ECO:0000256" key="7">
    <source>
        <dbReference type="ARBA" id="ARBA00023295"/>
    </source>
</evidence>
<feature type="active site" description="Nucleophile" evidence="9 11">
    <location>
        <position position="388"/>
    </location>
</feature>
<dbReference type="Pfam" id="PF00232">
    <property type="entry name" value="Glyco_hydro_1"/>
    <property type="match status" value="1"/>
</dbReference>
<dbReference type="NCBIfam" id="TIGR03356">
    <property type="entry name" value="BGL"/>
    <property type="match status" value="1"/>
</dbReference>
<evidence type="ECO:0000256" key="3">
    <source>
        <dbReference type="ARBA" id="ARBA00012744"/>
    </source>
</evidence>
<keyword evidence="7 12" id="KW-0326">Glycosidase</keyword>
<dbReference type="AlphaFoldDB" id="A0A4V3D8M0"/>
<comment type="similarity">
    <text evidence="2 12">Belongs to the glycosyl hydrolase 1 family.</text>
</comment>
<evidence type="ECO:0000256" key="2">
    <source>
        <dbReference type="ARBA" id="ARBA00010838"/>
    </source>
</evidence>
<dbReference type="GO" id="GO:0008422">
    <property type="term" value="F:beta-glucosidase activity"/>
    <property type="evidence" value="ECO:0007669"/>
    <property type="project" value="UniProtKB-EC"/>
</dbReference>
<dbReference type="PROSITE" id="PS00572">
    <property type="entry name" value="GLYCOSYL_HYDROL_F1_1"/>
    <property type="match status" value="1"/>
</dbReference>
<name>A0A4V3D8M0_9ACTN</name>
<gene>
    <name evidence="14" type="ORF">EV190_10647</name>
</gene>
<evidence type="ECO:0000256" key="13">
    <source>
        <dbReference type="SAM" id="MobiDB-lite"/>
    </source>
</evidence>
<dbReference type="Gene3D" id="3.20.20.80">
    <property type="entry name" value="Glycosidases"/>
    <property type="match status" value="1"/>
</dbReference>
<evidence type="ECO:0000256" key="4">
    <source>
        <dbReference type="ARBA" id="ARBA00022801"/>
    </source>
</evidence>
<dbReference type="PANTHER" id="PTHR10353">
    <property type="entry name" value="GLYCOSYL HYDROLASE"/>
    <property type="match status" value="1"/>
</dbReference>
<evidence type="ECO:0000256" key="9">
    <source>
        <dbReference type="PIRSR" id="PIRSR617736-1"/>
    </source>
</evidence>
<dbReference type="EC" id="3.2.1.21" evidence="3 12"/>
<feature type="binding site" evidence="10">
    <location>
        <begin position="441"/>
        <end position="442"/>
    </location>
    <ligand>
        <name>substrate</name>
    </ligand>
</feature>
<keyword evidence="15" id="KW-1185">Reference proteome</keyword>
<keyword evidence="8" id="KW-0624">Polysaccharide degradation</keyword>
<dbReference type="InterPro" id="IPR017853">
    <property type="entry name" value="GH"/>
</dbReference>
<evidence type="ECO:0000313" key="14">
    <source>
        <dbReference type="EMBL" id="TDQ52409.1"/>
    </source>
</evidence>
<proteinExistence type="inferred from homology"/>
<feature type="binding site" evidence="10">
    <location>
        <position position="434"/>
    </location>
    <ligand>
        <name>substrate</name>
    </ligand>
</feature>
<dbReference type="FunFam" id="3.20.20.80:FF:000004">
    <property type="entry name" value="Beta-glucosidase 6-phospho-beta-glucosidase"/>
    <property type="match status" value="1"/>
</dbReference>
<dbReference type="OrthoDB" id="5166882at2"/>
<keyword evidence="4 12" id="KW-0378">Hydrolase</keyword>
<dbReference type="InterPro" id="IPR017736">
    <property type="entry name" value="Glyco_hydro_1_beta-glucosidase"/>
</dbReference>
<reference evidence="14 15" key="1">
    <citation type="submission" date="2019-03" db="EMBL/GenBank/DDBJ databases">
        <title>Genomic Encyclopedia of Type Strains, Phase IV (KMG-IV): sequencing the most valuable type-strain genomes for metagenomic binning, comparative biology and taxonomic classification.</title>
        <authorList>
            <person name="Goeker M."/>
        </authorList>
    </citation>
    <scope>NUCLEOTIDE SEQUENCE [LARGE SCALE GENOMIC DNA]</scope>
    <source>
        <strain evidence="14 15">DSM 46770</strain>
    </source>
</reference>
<evidence type="ECO:0000256" key="1">
    <source>
        <dbReference type="ARBA" id="ARBA00000448"/>
    </source>
</evidence>
<dbReference type="SUPFAM" id="SSF51445">
    <property type="entry name" value="(Trans)glycosidases"/>
    <property type="match status" value="1"/>
</dbReference>
<feature type="active site" description="Proton donor" evidence="9">
    <location>
        <position position="182"/>
    </location>
</feature>
<dbReference type="PRINTS" id="PR00131">
    <property type="entry name" value="GLHYDRLASE1"/>
</dbReference>
<feature type="region of interest" description="Disordered" evidence="13">
    <location>
        <begin position="1"/>
        <end position="20"/>
    </location>
</feature>
<sequence length="484" mass="52316">MTSQPATSLSRTGQESETGVQFPPGFVWGVATASFQIEGSTTADGRGASIWDTFSATPGKVQNGDTGDPACDHYNRYRDDVALMRDLGVGAYRFSVAWPRVQPTGSGKPLQAGLDFYDKLVDALLEVGIEPWPTLYHWDLPQTLEDAGGWPNRDTAYRFAEYAGVMYELLGDRITNWNTLNEPWCAAFLGYASGVHAPGRREPASALAAAHHLMLGHGLAANVIRDLGAGAGRAPLVGIVHNQTTVRPYTDGEADVDAARRIDALRNRIFTEPLVKGRYPEDLLADVAAVSDYGFVRDGDLETISAPLDMLGVNFYNPSWVSGSREGVDPDDLGPAEYSPSVGSEHVVDVDTGLPVTAMGWPIDATGLYDTLTRLAADYPGLPLYVTENGAAFEDRVVDGAVHDEDRIAYLDAHLRAAHEAIGAGVPLKGYFAWSLMDNFEWALGYGKRFGLVHVDYDTQVRTVKDSGLWYGRVARNGGIGAAD</sequence>
<organism evidence="14 15">
    <name type="scientific">Actinorugispora endophytica</name>
    <dbReference type="NCBI Taxonomy" id="1605990"/>
    <lineage>
        <taxon>Bacteria</taxon>
        <taxon>Bacillati</taxon>
        <taxon>Actinomycetota</taxon>
        <taxon>Actinomycetes</taxon>
        <taxon>Streptosporangiales</taxon>
        <taxon>Nocardiopsidaceae</taxon>
        <taxon>Actinorugispora</taxon>
    </lineage>
</organism>
<feature type="binding site" evidence="10">
    <location>
        <position position="316"/>
    </location>
    <ligand>
        <name>substrate</name>
    </ligand>
</feature>
<keyword evidence="5" id="KW-0136">Cellulose degradation</keyword>
<feature type="compositionally biased region" description="Polar residues" evidence="13">
    <location>
        <begin position="1"/>
        <end position="19"/>
    </location>
</feature>